<feature type="domain" description="Thioredoxin" evidence="2">
    <location>
        <begin position="126"/>
        <end position="279"/>
    </location>
</feature>
<feature type="chain" id="PRO_5026148144" description="Thioredoxin domain-containing protein" evidence="1">
    <location>
        <begin position="23"/>
        <end position="283"/>
    </location>
</feature>
<dbReference type="GO" id="GO:0016491">
    <property type="term" value="F:oxidoreductase activity"/>
    <property type="evidence" value="ECO:0007669"/>
    <property type="project" value="InterPro"/>
</dbReference>
<dbReference type="InterPro" id="IPR050553">
    <property type="entry name" value="Thioredoxin_ResA/DsbE_sf"/>
</dbReference>
<evidence type="ECO:0000256" key="1">
    <source>
        <dbReference type="SAM" id="SignalP"/>
    </source>
</evidence>
<proteinExistence type="predicted"/>
<sequence length="283" mass="31463">MNSFKFLMGFLGWLVVPLTLQAAGLNDISAVPHLDQKGREGYREFLLAPMHRAFAVAPGGAWSWKAEEASPDLAGEAALQGCAEHTEQECVLYAQDNQVVFESKTWPKLWGPYKTGAEAARAATGKHRGERFHDLAITSPAGKPLKLSDLHGKVVLLHFWGTWCSPCRQEMPELQKLSRELASSRDIQLVLLQMREDIDTARFWAENQHISLPLYDSGIKDAGSDSLPLANGKRIRDRELAMVFPTTYVLDKHGVVLFSHSGPVFGWNQYLPLLRDAAARSGK</sequence>
<dbReference type="PANTHER" id="PTHR42852">
    <property type="entry name" value="THIOL:DISULFIDE INTERCHANGE PROTEIN DSBE"/>
    <property type="match status" value="1"/>
</dbReference>
<dbReference type="EMBL" id="AP022853">
    <property type="protein sequence ID" value="BCB26677.1"/>
    <property type="molecule type" value="Genomic_DNA"/>
</dbReference>
<accession>A0A6F8VC38</accession>
<dbReference type="CDD" id="cd02966">
    <property type="entry name" value="TlpA_like_family"/>
    <property type="match status" value="1"/>
</dbReference>
<name>A0A6F8VC38_9PROT</name>
<feature type="signal peptide" evidence="1">
    <location>
        <begin position="1"/>
        <end position="22"/>
    </location>
</feature>
<organism evidence="3 4">
    <name type="scientific">Sulfurimicrobium lacus</name>
    <dbReference type="NCBI Taxonomy" id="2715678"/>
    <lineage>
        <taxon>Bacteria</taxon>
        <taxon>Pseudomonadati</taxon>
        <taxon>Pseudomonadota</taxon>
        <taxon>Betaproteobacteria</taxon>
        <taxon>Nitrosomonadales</taxon>
        <taxon>Sulfuricellaceae</taxon>
        <taxon>Sulfurimicrobium</taxon>
    </lineage>
</organism>
<gene>
    <name evidence="3" type="ORF">SKTS_15630</name>
</gene>
<dbReference type="AlphaFoldDB" id="A0A6F8VC38"/>
<dbReference type="Proteomes" id="UP000502260">
    <property type="component" value="Chromosome"/>
</dbReference>
<dbReference type="KEGG" id="slac:SKTS_15630"/>
<evidence type="ECO:0000313" key="3">
    <source>
        <dbReference type="EMBL" id="BCB26677.1"/>
    </source>
</evidence>
<dbReference type="SUPFAM" id="SSF52833">
    <property type="entry name" value="Thioredoxin-like"/>
    <property type="match status" value="1"/>
</dbReference>
<dbReference type="PROSITE" id="PS51352">
    <property type="entry name" value="THIOREDOXIN_2"/>
    <property type="match status" value="1"/>
</dbReference>
<dbReference type="InterPro" id="IPR036249">
    <property type="entry name" value="Thioredoxin-like_sf"/>
</dbReference>
<dbReference type="InterPro" id="IPR013766">
    <property type="entry name" value="Thioredoxin_domain"/>
</dbReference>
<keyword evidence="4" id="KW-1185">Reference proteome</keyword>
<evidence type="ECO:0000313" key="4">
    <source>
        <dbReference type="Proteomes" id="UP000502260"/>
    </source>
</evidence>
<dbReference type="InterPro" id="IPR013740">
    <property type="entry name" value="Redoxin"/>
</dbReference>
<protein>
    <recommendedName>
        <fullName evidence="2">Thioredoxin domain-containing protein</fullName>
    </recommendedName>
</protein>
<dbReference type="PANTHER" id="PTHR42852:SF13">
    <property type="entry name" value="PROTEIN DIPZ"/>
    <property type="match status" value="1"/>
</dbReference>
<keyword evidence="1" id="KW-0732">Signal</keyword>
<dbReference type="Pfam" id="PF08534">
    <property type="entry name" value="Redoxin"/>
    <property type="match status" value="1"/>
</dbReference>
<dbReference type="Gene3D" id="3.40.30.10">
    <property type="entry name" value="Glutaredoxin"/>
    <property type="match status" value="1"/>
</dbReference>
<dbReference type="RefSeq" id="WP_173062871.1">
    <property type="nucleotide sequence ID" value="NZ_AP022853.1"/>
</dbReference>
<reference evidence="4" key="1">
    <citation type="submission" date="2020-03" db="EMBL/GenBank/DDBJ databases">
        <title>Complete genome sequence of sulfur-oxidizing bacterium skT11.</title>
        <authorList>
            <person name="Kanda M."/>
            <person name="Kojima H."/>
            <person name="Fukui M."/>
        </authorList>
    </citation>
    <scope>NUCLEOTIDE SEQUENCE [LARGE SCALE GENOMIC DNA]</scope>
    <source>
        <strain evidence="4">skT11</strain>
    </source>
</reference>
<evidence type="ECO:0000259" key="2">
    <source>
        <dbReference type="PROSITE" id="PS51352"/>
    </source>
</evidence>